<feature type="short sequence motif" description="DGA/G" evidence="2">
    <location>
        <begin position="529"/>
        <end position="531"/>
    </location>
</feature>
<keyword evidence="2" id="KW-0378">Hydrolase</keyword>
<keyword evidence="2" id="KW-0442">Lipid degradation</keyword>
<feature type="region of interest" description="Disordered" evidence="3">
    <location>
        <begin position="312"/>
        <end position="340"/>
    </location>
</feature>
<feature type="active site" description="Nucleophile" evidence="2">
    <location>
        <position position="94"/>
    </location>
</feature>
<gene>
    <name evidence="6" type="ORF">M0D58_01700</name>
</gene>
<keyword evidence="4" id="KW-0812">Transmembrane</keyword>
<dbReference type="PROSITE" id="PS51635">
    <property type="entry name" value="PNPLA"/>
    <property type="match status" value="1"/>
</dbReference>
<evidence type="ECO:0000256" key="1">
    <source>
        <dbReference type="ARBA" id="ARBA00023098"/>
    </source>
</evidence>
<dbReference type="InterPro" id="IPR052580">
    <property type="entry name" value="Lipid_Hydrolase"/>
</dbReference>
<feature type="domain" description="PNPLA" evidence="5">
    <location>
        <begin position="61"/>
        <end position="542"/>
    </location>
</feature>
<keyword evidence="4" id="KW-1133">Transmembrane helix</keyword>
<evidence type="ECO:0000313" key="6">
    <source>
        <dbReference type="EMBL" id="UPQ76272.1"/>
    </source>
</evidence>
<sequence length="706" mass="81859">MNVIDFTQTVEHMLDHLEKLYSNDSLHVSDIRDNINWEDSKKDLLRKYGINPKSSRQYVDLIQEGGGVHGIALAGYTYILEKMGISFLNSAGTSAGAINTMMLNCVYSRRDAIMMGMKEEFIRQCYETRSEKIIEYLSQKDLRELVDGHPSWRSFILQFFSNKERGPLLKRIKNRLRLTVIFLPILLLLIIVSGTGVGILTHYPASWQIWINRTLLAAIIGFMICIALLIRNITSLRLLYFNSEKMGINPGDNFKEWIQGLMENNGIKTVSDLKRKMLTENDLYRCYYVPDHPHFENTDSNGNESTEKLVNTTKETTNSSDGGAENKIGEQDKPHDSKNDWHELKDRMIDIQLKEIFDDYLTKNNLAAEDQKFVDHLLIQLICGISNFSQINWQDLKIINEFLTTKKFISINNNDKIIEEILKKLFINTKNIVNACGNRFFQQLVVVAADITNQIKVEFPGMHEFYWGTDESISPAEYVRASMSIPFFFKPYKVTMSNTQLININETWKTKLGSYKNFIQGNNEILFVDGGALSNFPINVFYDSNHHTIPTRPTFGIKLEYDNDDLYKLIDNESKLALSMISTMRYFYDRDFLIRNSNFRKTVRSVDTGKISWLNFAPKSYEQIELFYRGALAATIFLSGKKLNFEDRDKLLQKAKSDFGITDFKLEDFVYPDIFFDWENYKKERGMAEIYKNLSPKLKEKSSFTN</sequence>
<evidence type="ECO:0000256" key="4">
    <source>
        <dbReference type="SAM" id="Phobius"/>
    </source>
</evidence>
<evidence type="ECO:0000313" key="7">
    <source>
        <dbReference type="Proteomes" id="UP000830552"/>
    </source>
</evidence>
<feature type="transmembrane region" description="Helical" evidence="4">
    <location>
        <begin position="178"/>
        <end position="203"/>
    </location>
</feature>
<reference evidence="6" key="1">
    <citation type="submission" date="2022-04" db="EMBL/GenBank/DDBJ databases">
        <title>Evolutionary, genomic, and biogeographic characterization of Chryseobacterium nepalense represented by a plastic-degrading bacterium AC3.</title>
        <authorList>
            <person name="Yin Z."/>
            <person name="Liu X."/>
            <person name="Wang D."/>
            <person name="Xie Z."/>
        </authorList>
    </citation>
    <scope>NUCLEOTIDE SEQUENCE</scope>
    <source>
        <strain evidence="6">AC3</strain>
    </source>
</reference>
<dbReference type="SUPFAM" id="SSF52151">
    <property type="entry name" value="FabD/lysophospholipase-like"/>
    <property type="match status" value="2"/>
</dbReference>
<accession>A0ABY4K679</accession>
<feature type="short sequence motif" description="GXGXXG" evidence="2">
    <location>
        <begin position="65"/>
        <end position="70"/>
    </location>
</feature>
<dbReference type="Gene3D" id="3.40.1090.10">
    <property type="entry name" value="Cytosolic phospholipase A2 catalytic domain"/>
    <property type="match status" value="2"/>
</dbReference>
<evidence type="ECO:0000259" key="5">
    <source>
        <dbReference type="PROSITE" id="PS51635"/>
    </source>
</evidence>
<dbReference type="RefSeq" id="WP_248393086.1">
    <property type="nucleotide sequence ID" value="NZ_CP096203.1"/>
</dbReference>
<dbReference type="InterPro" id="IPR002641">
    <property type="entry name" value="PNPLA_dom"/>
</dbReference>
<dbReference type="InterPro" id="IPR016035">
    <property type="entry name" value="Acyl_Trfase/lysoPLipase"/>
</dbReference>
<keyword evidence="4" id="KW-0472">Membrane</keyword>
<evidence type="ECO:0000256" key="3">
    <source>
        <dbReference type="SAM" id="MobiDB-lite"/>
    </source>
</evidence>
<feature type="compositionally biased region" description="Polar residues" evidence="3">
    <location>
        <begin position="312"/>
        <end position="321"/>
    </location>
</feature>
<dbReference type="Pfam" id="PF01734">
    <property type="entry name" value="Patatin"/>
    <property type="match status" value="2"/>
</dbReference>
<keyword evidence="1 2" id="KW-0443">Lipid metabolism</keyword>
<name>A0ABY4K679_9FLAO</name>
<feature type="transmembrane region" description="Helical" evidence="4">
    <location>
        <begin position="209"/>
        <end position="230"/>
    </location>
</feature>
<protein>
    <submittedName>
        <fullName evidence="6">Patatin-like phospholipase family protein</fullName>
    </submittedName>
</protein>
<keyword evidence="7" id="KW-1185">Reference proteome</keyword>
<evidence type="ECO:0000256" key="2">
    <source>
        <dbReference type="PROSITE-ProRule" id="PRU01161"/>
    </source>
</evidence>
<dbReference type="Proteomes" id="UP000830552">
    <property type="component" value="Chromosome"/>
</dbReference>
<proteinExistence type="predicted"/>
<feature type="short sequence motif" description="GXSXG" evidence="2">
    <location>
        <begin position="92"/>
        <end position="96"/>
    </location>
</feature>
<feature type="active site" description="Proton acceptor" evidence="2">
    <location>
        <position position="529"/>
    </location>
</feature>
<organism evidence="6 7">
    <name type="scientific">Chryseobacterium nepalense</name>
    <dbReference type="NCBI Taxonomy" id="1854498"/>
    <lineage>
        <taxon>Bacteria</taxon>
        <taxon>Pseudomonadati</taxon>
        <taxon>Bacteroidota</taxon>
        <taxon>Flavobacteriia</taxon>
        <taxon>Flavobacteriales</taxon>
        <taxon>Weeksellaceae</taxon>
        <taxon>Chryseobacterium group</taxon>
        <taxon>Chryseobacterium</taxon>
    </lineage>
</organism>
<feature type="compositionally biased region" description="Basic and acidic residues" evidence="3">
    <location>
        <begin position="327"/>
        <end position="340"/>
    </location>
</feature>
<dbReference type="EMBL" id="CP096203">
    <property type="protein sequence ID" value="UPQ76272.1"/>
    <property type="molecule type" value="Genomic_DNA"/>
</dbReference>
<dbReference type="PANTHER" id="PTHR46394">
    <property type="entry name" value="ANNEXIN"/>
    <property type="match status" value="1"/>
</dbReference>
<dbReference type="PANTHER" id="PTHR46394:SF1">
    <property type="entry name" value="PNPLA DOMAIN-CONTAINING PROTEIN"/>
    <property type="match status" value="1"/>
</dbReference>